<organism evidence="1 2">
    <name type="scientific">Fusobacterium ulcerans 12-1B</name>
    <dbReference type="NCBI Taxonomy" id="457404"/>
    <lineage>
        <taxon>Bacteria</taxon>
        <taxon>Fusobacteriati</taxon>
        <taxon>Fusobacteriota</taxon>
        <taxon>Fusobacteriia</taxon>
        <taxon>Fusobacteriales</taxon>
        <taxon>Fusobacteriaceae</taxon>
        <taxon>Fusobacterium</taxon>
    </lineage>
</organism>
<dbReference type="AlphaFoldDB" id="H1PY22"/>
<proteinExistence type="predicted"/>
<reference evidence="1 2" key="1">
    <citation type="submission" date="2012-07" db="EMBL/GenBank/DDBJ databases">
        <title>The Genome Sequence of Fusobacterium ulcerans 12_1B.</title>
        <authorList>
            <consortium name="The Broad Institute Genome Sequencing Platform"/>
            <person name="Earl A."/>
            <person name="Ward D."/>
            <person name="Feldgarden M."/>
            <person name="Gevers D."/>
            <person name="Strauss J."/>
            <person name="Ambrose C.E."/>
            <person name="Allen-Vercoe E."/>
            <person name="Walker B."/>
            <person name="Young S.K."/>
            <person name="Zeng Q."/>
            <person name="Gargeya S."/>
            <person name="Fitzgerald M."/>
            <person name="Haas B."/>
            <person name="Abouelleil A."/>
            <person name="Alvarado L."/>
            <person name="Arachchi H.M."/>
            <person name="Berlin A.M."/>
            <person name="Chapman S.B."/>
            <person name="Goldberg J."/>
            <person name="Griggs A."/>
            <person name="Gujja S."/>
            <person name="Hansen M."/>
            <person name="Howarth C."/>
            <person name="Imamovic A."/>
            <person name="Larimer J."/>
            <person name="McCowen C."/>
            <person name="Montmayeur A."/>
            <person name="Murphy C."/>
            <person name="Neiman D."/>
            <person name="Pearson M."/>
            <person name="Priest M."/>
            <person name="Roberts A."/>
            <person name="Saif S."/>
            <person name="Shea T."/>
            <person name="Sisk P."/>
            <person name="Sykes S."/>
            <person name="Wortman J."/>
            <person name="Nusbaum C."/>
            <person name="Birren B."/>
        </authorList>
    </citation>
    <scope>NUCLEOTIDE SEQUENCE [LARGE SCALE GENOMIC DNA]</scope>
    <source>
        <strain evidence="1 2">12_1B</strain>
    </source>
</reference>
<evidence type="ECO:0000313" key="2">
    <source>
        <dbReference type="Proteomes" id="UP000003233"/>
    </source>
</evidence>
<sequence length="126" mass="15353">MDNKRKVKNQEFCWQEKKILRLLRCHYEGKEHDKLRNLYLTLTEIYSDFNGMDIKYYTQIIVKYSSLSKDWIPKGLRIFEKLKVIQLVEERNKGRFIGKRLIFTYNQTTLEVLDLLEDNKKEKDTK</sequence>
<comment type="caution">
    <text evidence="1">The sequence shown here is derived from an EMBL/GenBank/DDBJ whole genome shotgun (WGS) entry which is preliminary data.</text>
</comment>
<dbReference type="PATRIC" id="fig|457404.5.peg.3115"/>
<keyword evidence="2" id="KW-1185">Reference proteome</keyword>
<name>H1PY22_9FUSO</name>
<accession>H1PY22</accession>
<protein>
    <submittedName>
        <fullName evidence="1">Uncharacterized protein</fullName>
    </submittedName>
</protein>
<dbReference type="BioCyc" id="FSP457404-HMP:GTSQ-3360-MONOMER"/>
<dbReference type="EMBL" id="AGWJ02000029">
    <property type="protein sequence ID" value="EHO77510.1"/>
    <property type="molecule type" value="Genomic_DNA"/>
</dbReference>
<dbReference type="HOGENOM" id="CLU_128119_0_0_0"/>
<dbReference type="RefSeq" id="WP_008699222.1">
    <property type="nucleotide sequence ID" value="NZ_KE161010.1"/>
</dbReference>
<gene>
    <name evidence="1" type="ORF">HMPREF0402_03315</name>
</gene>
<dbReference type="Proteomes" id="UP000003233">
    <property type="component" value="Unassembled WGS sequence"/>
</dbReference>
<evidence type="ECO:0000313" key="1">
    <source>
        <dbReference type="EMBL" id="EHO77510.1"/>
    </source>
</evidence>